<proteinExistence type="predicted"/>
<organism evidence="1 2">
    <name type="scientific">Cenarchaeum symbiosum (strain A)</name>
    <dbReference type="NCBI Taxonomy" id="414004"/>
    <lineage>
        <taxon>Archaea</taxon>
        <taxon>Nitrososphaerota</taxon>
        <taxon>Candidatus Cenarchaeales</taxon>
        <taxon>Candidatus Cenarchaeaceae</taxon>
        <taxon>Candidatus Cenarchaeum</taxon>
    </lineage>
</organism>
<evidence type="ECO:0000313" key="1">
    <source>
        <dbReference type="EMBL" id="ABK77909.1"/>
    </source>
</evidence>
<dbReference type="HOGENOM" id="CLU_1682609_0_0_2"/>
<dbReference type="STRING" id="414004.CENSYa_1286"/>
<dbReference type="EMBL" id="DP000238">
    <property type="protein sequence ID" value="ABK77909.1"/>
    <property type="molecule type" value="Genomic_DNA"/>
</dbReference>
<keyword evidence="2" id="KW-1185">Reference proteome</keyword>
<evidence type="ECO:0000313" key="2">
    <source>
        <dbReference type="Proteomes" id="UP000000758"/>
    </source>
</evidence>
<gene>
    <name evidence="1" type="ordered locus">CENSYa_1286</name>
</gene>
<protein>
    <submittedName>
        <fullName evidence="1">Uncharacterized protein</fullName>
    </submittedName>
</protein>
<accession>A0RX42</accession>
<dbReference type="EnsemblBacteria" id="ABK77909">
    <property type="protein sequence ID" value="ABK77909"/>
    <property type="gene ID" value="CENSYa_1286"/>
</dbReference>
<dbReference type="Proteomes" id="UP000000758">
    <property type="component" value="Chromosome"/>
</dbReference>
<sequence>MQDQDYHIVYSNWLGLRASLPTNPLIKISFCGKLTLGQYKINRADPCLYSTPVSRSLPKRTQMGISKSPPAVQPCTAGLCHFGVGLYPLHGRLLCRHRPGLPDILSPRPLSARPYVWGNGPLPDRHALLFLCRAPRDYKHKWPGVRPRRDIEQERS</sequence>
<reference evidence="1 2" key="1">
    <citation type="journal article" date="2006" name="Proc. Natl. Acad. Sci. U.S.A.">
        <title>Genomic analysis of the uncultivated marine crenarchaeote Cenarchaeum symbiosum.</title>
        <authorList>
            <person name="Hallam S.J."/>
            <person name="Konstantinidis K.T."/>
            <person name="Putnam N."/>
            <person name="Schleper C."/>
            <person name="Watanabe Y."/>
            <person name="Sugahara J."/>
            <person name="Preston C."/>
            <person name="de la Torre J."/>
            <person name="Richardson P.M."/>
            <person name="DeLong E.F."/>
        </authorList>
    </citation>
    <scope>NUCLEOTIDE SEQUENCE [LARGE SCALE GENOMIC DNA]</scope>
    <source>
        <strain evidence="2">A</strain>
    </source>
</reference>
<dbReference type="KEGG" id="csy:CENSYa_1286"/>
<dbReference type="AlphaFoldDB" id="A0RX42"/>
<name>A0RX42_CENSY</name>